<comment type="similarity">
    <text evidence="2">Belongs to the IFI6/IFI27 family.</text>
</comment>
<evidence type="ECO:0000313" key="7">
    <source>
        <dbReference type="EMBL" id="JAS57985.1"/>
    </source>
</evidence>
<organism evidence="7">
    <name type="scientific">Cuerna arida</name>
    <dbReference type="NCBI Taxonomy" id="1464854"/>
    <lineage>
        <taxon>Eukaryota</taxon>
        <taxon>Metazoa</taxon>
        <taxon>Ecdysozoa</taxon>
        <taxon>Arthropoda</taxon>
        <taxon>Hexapoda</taxon>
        <taxon>Insecta</taxon>
        <taxon>Pterygota</taxon>
        <taxon>Neoptera</taxon>
        <taxon>Paraneoptera</taxon>
        <taxon>Hemiptera</taxon>
        <taxon>Auchenorrhyncha</taxon>
        <taxon>Membracoidea</taxon>
        <taxon>Cicadellidae</taxon>
        <taxon>Cicadellinae</taxon>
        <taxon>Proconiini</taxon>
        <taxon>Cuerna</taxon>
    </lineage>
</organism>
<keyword evidence="4 6" id="KW-1133">Transmembrane helix</keyword>
<evidence type="ECO:0000256" key="6">
    <source>
        <dbReference type="SAM" id="Phobius"/>
    </source>
</evidence>
<gene>
    <name evidence="7" type="ORF">g.12297</name>
</gene>
<accession>A0A1B6G6C2</accession>
<reference evidence="7" key="1">
    <citation type="submission" date="2015-11" db="EMBL/GenBank/DDBJ databases">
        <title>De novo transcriptome assembly of four potential Pierce s Disease insect vectors from Arizona vineyards.</title>
        <authorList>
            <person name="Tassone E.E."/>
        </authorList>
    </citation>
    <scope>NUCLEOTIDE SEQUENCE</scope>
</reference>
<evidence type="ECO:0000256" key="2">
    <source>
        <dbReference type="ARBA" id="ARBA00007262"/>
    </source>
</evidence>
<keyword evidence="5 6" id="KW-0472">Membrane</keyword>
<keyword evidence="3 6" id="KW-0812">Transmembrane</keyword>
<comment type="subcellular location">
    <subcellularLocation>
        <location evidence="1">Membrane</location>
        <topology evidence="1">Multi-pass membrane protein</topology>
    </subcellularLocation>
</comment>
<proteinExistence type="inferred from homology"/>
<evidence type="ECO:0000256" key="1">
    <source>
        <dbReference type="ARBA" id="ARBA00004141"/>
    </source>
</evidence>
<dbReference type="Pfam" id="PF06140">
    <property type="entry name" value="Ifi-6-16"/>
    <property type="match status" value="1"/>
</dbReference>
<feature type="transmembrane region" description="Helical" evidence="6">
    <location>
        <begin position="84"/>
        <end position="104"/>
    </location>
</feature>
<sequence>YSTVLVPLRLQLLRLVVSVCISVKVIGRVIGVIYLHYYHSILRAYEKNKPIEPSFDIMAALISWAIASTAGAVVSVVCPPLAPVVLPAIGFASTGIVAGSIAAAGQSFVGDLAAGSFISAAQSIAATAL</sequence>
<protein>
    <submittedName>
        <fullName evidence="7">Uncharacterized protein</fullName>
    </submittedName>
</protein>
<dbReference type="InterPro" id="IPR038213">
    <property type="entry name" value="IFI6/IFI27-like_sf"/>
</dbReference>
<evidence type="ECO:0000256" key="4">
    <source>
        <dbReference type="ARBA" id="ARBA00022989"/>
    </source>
</evidence>
<dbReference type="AlphaFoldDB" id="A0A1B6G6C2"/>
<evidence type="ECO:0000256" key="3">
    <source>
        <dbReference type="ARBA" id="ARBA00022692"/>
    </source>
</evidence>
<feature type="transmembrane region" description="Helical" evidence="6">
    <location>
        <begin position="12"/>
        <end position="37"/>
    </location>
</feature>
<dbReference type="GO" id="GO:0016020">
    <property type="term" value="C:membrane"/>
    <property type="evidence" value="ECO:0007669"/>
    <property type="project" value="UniProtKB-SubCell"/>
</dbReference>
<dbReference type="EMBL" id="GECZ01011784">
    <property type="protein sequence ID" value="JAS57985.1"/>
    <property type="molecule type" value="Transcribed_RNA"/>
</dbReference>
<dbReference type="Gene3D" id="6.10.110.10">
    <property type="match status" value="1"/>
</dbReference>
<dbReference type="InterPro" id="IPR009311">
    <property type="entry name" value="IFI6/IFI27-like"/>
</dbReference>
<name>A0A1B6G6C2_9HEMI</name>
<feature type="non-terminal residue" evidence="7">
    <location>
        <position position="1"/>
    </location>
</feature>
<evidence type="ECO:0000256" key="5">
    <source>
        <dbReference type="ARBA" id="ARBA00023136"/>
    </source>
</evidence>
<feature type="transmembrane region" description="Helical" evidence="6">
    <location>
        <begin position="57"/>
        <end position="77"/>
    </location>
</feature>